<dbReference type="RefSeq" id="WP_188762954.1">
    <property type="nucleotide sequence ID" value="NZ_BMJM01000007.1"/>
</dbReference>
<sequence length="163" mass="18388">MAHTDESEVRPPIRALTPGERALAASVFGETLDPDAVTVRAQKFWAFHPWWVTMAPDGHIWCHPNGFDWCADYTAQALGMRAHFVHEMVHVWQRQQGINLILRRPPMARYGYRLVPGKAFGGYGIEQQACIVADAYMLREGREIPGKPALADYAGVIPFGRWT</sequence>
<reference evidence="1" key="1">
    <citation type="journal article" date="2014" name="Int. J. Syst. Evol. Microbiol.">
        <title>Complete genome sequence of Corynebacterium casei LMG S-19264T (=DSM 44701T), isolated from a smear-ripened cheese.</title>
        <authorList>
            <consortium name="US DOE Joint Genome Institute (JGI-PGF)"/>
            <person name="Walter F."/>
            <person name="Albersmeier A."/>
            <person name="Kalinowski J."/>
            <person name="Ruckert C."/>
        </authorList>
    </citation>
    <scope>NUCLEOTIDE SEQUENCE</scope>
    <source>
        <strain evidence="1">CGMCC 1.15519</strain>
    </source>
</reference>
<evidence type="ECO:0008006" key="3">
    <source>
        <dbReference type="Google" id="ProtNLM"/>
    </source>
</evidence>
<dbReference type="EMBL" id="BMJM01000007">
    <property type="protein sequence ID" value="GGE14723.1"/>
    <property type="molecule type" value="Genomic_DNA"/>
</dbReference>
<name>A0A916ZVH5_9SPHN</name>
<gene>
    <name evidence="1" type="ORF">GCM10011529_21390</name>
</gene>
<proteinExistence type="predicted"/>
<comment type="caution">
    <text evidence="1">The sequence shown here is derived from an EMBL/GenBank/DDBJ whole genome shotgun (WGS) entry which is preliminary data.</text>
</comment>
<dbReference type="AlphaFoldDB" id="A0A916ZVH5"/>
<evidence type="ECO:0000313" key="2">
    <source>
        <dbReference type="Proteomes" id="UP000635071"/>
    </source>
</evidence>
<organism evidence="1 2">
    <name type="scientific">Sandarakinorhabdus glacialis</name>
    <dbReference type="NCBI Taxonomy" id="1614636"/>
    <lineage>
        <taxon>Bacteria</taxon>
        <taxon>Pseudomonadati</taxon>
        <taxon>Pseudomonadota</taxon>
        <taxon>Alphaproteobacteria</taxon>
        <taxon>Sphingomonadales</taxon>
        <taxon>Sphingosinicellaceae</taxon>
        <taxon>Sandarakinorhabdus</taxon>
    </lineage>
</organism>
<dbReference type="Proteomes" id="UP000635071">
    <property type="component" value="Unassembled WGS sequence"/>
</dbReference>
<evidence type="ECO:0000313" key="1">
    <source>
        <dbReference type="EMBL" id="GGE14723.1"/>
    </source>
</evidence>
<protein>
    <recommendedName>
        <fullName evidence="3">Vgr related protein</fullName>
    </recommendedName>
</protein>
<accession>A0A916ZVH5</accession>
<keyword evidence="2" id="KW-1185">Reference proteome</keyword>
<reference evidence="1" key="2">
    <citation type="submission" date="2020-09" db="EMBL/GenBank/DDBJ databases">
        <authorList>
            <person name="Sun Q."/>
            <person name="Zhou Y."/>
        </authorList>
    </citation>
    <scope>NUCLEOTIDE SEQUENCE</scope>
    <source>
        <strain evidence="1">CGMCC 1.15519</strain>
    </source>
</reference>